<dbReference type="AlphaFoldDB" id="A0AAN8JU50"/>
<comment type="caution">
    <text evidence="14">The sequence shown here is derived from an EMBL/GenBank/DDBJ whole genome shotgun (WGS) entry which is preliminary data.</text>
</comment>
<evidence type="ECO:0000256" key="7">
    <source>
        <dbReference type="ARBA" id="ARBA00022833"/>
    </source>
</evidence>
<evidence type="ECO:0000256" key="8">
    <source>
        <dbReference type="PROSITE-ProRule" id="PRU00047"/>
    </source>
</evidence>
<evidence type="ECO:0000259" key="13">
    <source>
        <dbReference type="PROSITE" id="PS50158"/>
    </source>
</evidence>
<dbReference type="InterPro" id="IPR017907">
    <property type="entry name" value="Znf_RING_CS"/>
</dbReference>
<dbReference type="GO" id="GO:0070936">
    <property type="term" value="P:protein K48-linked ubiquitination"/>
    <property type="evidence" value="ECO:0007669"/>
    <property type="project" value="TreeGrafter"/>
</dbReference>
<sequence length="537" mass="61456">MTETLPCLVRIGDNVKKYKLFILDKDEISIGRSEDVTYCIMSGMISRCHVFIKKTEGVWTIKDNKSLNGVFINGKKLDSQNATTLNDGDVIQLGVRNTGDKQEFIYRFSMSAKVKRARRESDDSVSCKPVKKRFCPDNVDGSEGDSKMKEFQERLEEMQKILKEKELEHVRMKEALEKEKEEKVNQGKLLDDLKEKEVQLKSELQIKQVEMQTERKELEKKMHEELETQLKEREKGLIEKLRVQQDSLMTEKTKVEESLKQEMEKALEEKNKQLEIELTQQRDKLEKVIASKELEQKVLESQLNETKAENIKTKEAMLSAREDVLNNFKDLMEVELQCSICSELFIQSTSLNCSHSFCALCIEQWMAVKKECPICRAPITSHMRSIVLDSYIDKMVEQLDDDMRLRRKELVTTRKEEQKKIDAKKVTAGGSGRGRARGRGRGRGRNTSRRAAASPATPSRRPIVISDEEEESDDYDDDVDGDNVREGDRSTDSDDSEDDTDSEGSNISGDPDAYYGGYGRCYSCGRSGHWANGCPDS</sequence>
<dbReference type="PROSITE" id="PS50006">
    <property type="entry name" value="FHA_DOMAIN"/>
    <property type="match status" value="1"/>
</dbReference>
<dbReference type="InterPro" id="IPR000253">
    <property type="entry name" value="FHA_dom"/>
</dbReference>
<dbReference type="GO" id="GO:0003676">
    <property type="term" value="F:nucleic acid binding"/>
    <property type="evidence" value="ECO:0007669"/>
    <property type="project" value="InterPro"/>
</dbReference>
<dbReference type="InterPro" id="IPR013083">
    <property type="entry name" value="Znf_RING/FYVE/PHD"/>
</dbReference>
<organism evidence="14 15">
    <name type="scientific">Patella caerulea</name>
    <name type="common">Rayed Mediterranean limpet</name>
    <dbReference type="NCBI Taxonomy" id="87958"/>
    <lineage>
        <taxon>Eukaryota</taxon>
        <taxon>Metazoa</taxon>
        <taxon>Spiralia</taxon>
        <taxon>Lophotrochozoa</taxon>
        <taxon>Mollusca</taxon>
        <taxon>Gastropoda</taxon>
        <taxon>Patellogastropoda</taxon>
        <taxon>Patelloidea</taxon>
        <taxon>Patellidae</taxon>
        <taxon>Patella</taxon>
    </lineage>
</organism>
<keyword evidence="4" id="KW-0479">Metal-binding</keyword>
<keyword evidence="6" id="KW-0833">Ubl conjugation pathway</keyword>
<feature type="domain" description="FHA" evidence="11">
    <location>
        <begin position="28"/>
        <end position="77"/>
    </location>
</feature>
<feature type="compositionally biased region" description="Basic residues" evidence="10">
    <location>
        <begin position="434"/>
        <end position="448"/>
    </location>
</feature>
<accession>A0AAN8JU50</accession>
<dbReference type="Gene3D" id="3.30.40.10">
    <property type="entry name" value="Zinc/RING finger domain, C3HC4 (zinc finger)"/>
    <property type="match status" value="1"/>
</dbReference>
<feature type="compositionally biased region" description="Acidic residues" evidence="10">
    <location>
        <begin position="493"/>
        <end position="502"/>
    </location>
</feature>
<dbReference type="GO" id="GO:0005829">
    <property type="term" value="C:cytosol"/>
    <property type="evidence" value="ECO:0007669"/>
    <property type="project" value="TreeGrafter"/>
</dbReference>
<dbReference type="PANTHER" id="PTHR15067:SF4">
    <property type="entry name" value="E3 UBIQUITIN-PROTEIN LIGASE RNF8"/>
    <property type="match status" value="1"/>
</dbReference>
<dbReference type="GO" id="GO:0006511">
    <property type="term" value="P:ubiquitin-dependent protein catabolic process"/>
    <property type="evidence" value="ECO:0007669"/>
    <property type="project" value="TreeGrafter"/>
</dbReference>
<keyword evidence="9" id="KW-0175">Coiled coil</keyword>
<dbReference type="SMART" id="SM00184">
    <property type="entry name" value="RING"/>
    <property type="match status" value="1"/>
</dbReference>
<dbReference type="SUPFAM" id="SSF57756">
    <property type="entry name" value="Retrovirus zinc finger-like domains"/>
    <property type="match status" value="1"/>
</dbReference>
<feature type="coiled-coil region" evidence="9">
    <location>
        <begin position="148"/>
        <end position="309"/>
    </location>
</feature>
<dbReference type="SMART" id="SM00240">
    <property type="entry name" value="FHA"/>
    <property type="match status" value="1"/>
</dbReference>
<protein>
    <recommendedName>
        <fullName evidence="2">E3 ubiquitin-protein ligase CHFR</fullName>
    </recommendedName>
</protein>
<dbReference type="InterPro" id="IPR036875">
    <property type="entry name" value="Znf_CCHC_sf"/>
</dbReference>
<evidence type="ECO:0000256" key="10">
    <source>
        <dbReference type="SAM" id="MobiDB-lite"/>
    </source>
</evidence>
<evidence type="ECO:0000256" key="4">
    <source>
        <dbReference type="ARBA" id="ARBA00022723"/>
    </source>
</evidence>
<dbReference type="PROSITE" id="PS50158">
    <property type="entry name" value="ZF_CCHC"/>
    <property type="match status" value="1"/>
</dbReference>
<dbReference type="GO" id="GO:0042393">
    <property type="term" value="F:histone binding"/>
    <property type="evidence" value="ECO:0007669"/>
    <property type="project" value="TreeGrafter"/>
</dbReference>
<feature type="compositionally biased region" description="Low complexity" evidence="10">
    <location>
        <begin position="449"/>
        <end position="462"/>
    </location>
</feature>
<dbReference type="PANTHER" id="PTHR15067">
    <property type="entry name" value="E3 UBIQUITIN-PROTEIN LIGASE RNF8"/>
    <property type="match status" value="1"/>
</dbReference>
<dbReference type="EMBL" id="JAZGQO010000007">
    <property type="protein sequence ID" value="KAK6182079.1"/>
    <property type="molecule type" value="Genomic_DNA"/>
</dbReference>
<reference evidence="14 15" key="1">
    <citation type="submission" date="2024-01" db="EMBL/GenBank/DDBJ databases">
        <title>The genome of the rayed Mediterranean limpet Patella caerulea (Linnaeus, 1758).</title>
        <authorList>
            <person name="Anh-Thu Weber A."/>
            <person name="Halstead-Nussloch G."/>
        </authorList>
    </citation>
    <scope>NUCLEOTIDE SEQUENCE [LARGE SCALE GENOMIC DNA]</scope>
    <source>
        <strain evidence="14">AATW-2023a</strain>
        <tissue evidence="14">Whole specimen</tissue>
    </source>
</reference>
<dbReference type="Proteomes" id="UP001347796">
    <property type="component" value="Unassembled WGS sequence"/>
</dbReference>
<keyword evidence="7" id="KW-0862">Zinc</keyword>
<dbReference type="PROSITE" id="PS50089">
    <property type="entry name" value="ZF_RING_2"/>
    <property type="match status" value="1"/>
</dbReference>
<evidence type="ECO:0000259" key="12">
    <source>
        <dbReference type="PROSITE" id="PS50089"/>
    </source>
</evidence>
<dbReference type="InterPro" id="IPR001841">
    <property type="entry name" value="Znf_RING"/>
</dbReference>
<dbReference type="InterPro" id="IPR008984">
    <property type="entry name" value="SMAD_FHA_dom_sf"/>
</dbReference>
<feature type="region of interest" description="Disordered" evidence="10">
    <location>
        <begin position="412"/>
        <end position="514"/>
    </location>
</feature>
<dbReference type="GO" id="GO:0035861">
    <property type="term" value="C:site of double-strand break"/>
    <property type="evidence" value="ECO:0007669"/>
    <property type="project" value="TreeGrafter"/>
</dbReference>
<feature type="domain" description="RING-type" evidence="12">
    <location>
        <begin position="338"/>
        <end position="376"/>
    </location>
</feature>
<feature type="compositionally biased region" description="Acidic residues" evidence="10">
    <location>
        <begin position="466"/>
        <end position="481"/>
    </location>
</feature>
<dbReference type="GO" id="GO:0061630">
    <property type="term" value="F:ubiquitin protein ligase activity"/>
    <property type="evidence" value="ECO:0007669"/>
    <property type="project" value="TreeGrafter"/>
</dbReference>
<feature type="compositionally biased region" description="Basic and acidic residues" evidence="10">
    <location>
        <begin position="412"/>
        <end position="425"/>
    </location>
</feature>
<evidence type="ECO:0000256" key="9">
    <source>
        <dbReference type="SAM" id="Coils"/>
    </source>
</evidence>
<gene>
    <name evidence="14" type="ORF">SNE40_009843</name>
</gene>
<dbReference type="SUPFAM" id="SSF49879">
    <property type="entry name" value="SMAD/FHA domain"/>
    <property type="match status" value="1"/>
</dbReference>
<evidence type="ECO:0000256" key="3">
    <source>
        <dbReference type="ARBA" id="ARBA00022679"/>
    </source>
</evidence>
<keyword evidence="5 8" id="KW-0863">Zinc-finger</keyword>
<feature type="domain" description="CCHC-type" evidence="13">
    <location>
        <begin position="520"/>
        <end position="536"/>
    </location>
</feature>
<evidence type="ECO:0000256" key="5">
    <source>
        <dbReference type="ARBA" id="ARBA00022771"/>
    </source>
</evidence>
<dbReference type="PROSITE" id="PS00518">
    <property type="entry name" value="ZF_RING_1"/>
    <property type="match status" value="1"/>
</dbReference>
<dbReference type="CDD" id="cd16535">
    <property type="entry name" value="RING-HC_RNF8"/>
    <property type="match status" value="1"/>
</dbReference>
<comment type="similarity">
    <text evidence="1">Belongs to the CHFR family.</text>
</comment>
<dbReference type="GO" id="GO:0000151">
    <property type="term" value="C:ubiquitin ligase complex"/>
    <property type="evidence" value="ECO:0007669"/>
    <property type="project" value="TreeGrafter"/>
</dbReference>
<dbReference type="CDD" id="cd22663">
    <property type="entry name" value="FHA_RNF8"/>
    <property type="match status" value="1"/>
</dbReference>
<evidence type="ECO:0000256" key="2">
    <source>
        <dbReference type="ARBA" id="ARBA00017908"/>
    </source>
</evidence>
<dbReference type="Pfam" id="PF00498">
    <property type="entry name" value="FHA"/>
    <property type="match status" value="1"/>
</dbReference>
<keyword evidence="3" id="KW-0808">Transferase</keyword>
<dbReference type="GO" id="GO:0006302">
    <property type="term" value="P:double-strand break repair"/>
    <property type="evidence" value="ECO:0007669"/>
    <property type="project" value="TreeGrafter"/>
</dbReference>
<evidence type="ECO:0000313" key="15">
    <source>
        <dbReference type="Proteomes" id="UP001347796"/>
    </source>
</evidence>
<dbReference type="SMART" id="SM00343">
    <property type="entry name" value="ZnF_C2HC"/>
    <property type="match status" value="1"/>
</dbReference>
<dbReference type="Pfam" id="PF13923">
    <property type="entry name" value="zf-C3HC4_2"/>
    <property type="match status" value="1"/>
</dbReference>
<evidence type="ECO:0000256" key="6">
    <source>
        <dbReference type="ARBA" id="ARBA00022786"/>
    </source>
</evidence>
<dbReference type="InterPro" id="IPR001878">
    <property type="entry name" value="Znf_CCHC"/>
</dbReference>
<evidence type="ECO:0000259" key="11">
    <source>
        <dbReference type="PROSITE" id="PS50006"/>
    </source>
</evidence>
<dbReference type="GO" id="GO:0005634">
    <property type="term" value="C:nucleus"/>
    <property type="evidence" value="ECO:0007669"/>
    <property type="project" value="TreeGrafter"/>
</dbReference>
<evidence type="ECO:0000313" key="14">
    <source>
        <dbReference type="EMBL" id="KAK6182079.1"/>
    </source>
</evidence>
<proteinExistence type="inferred from homology"/>
<evidence type="ECO:0000256" key="1">
    <source>
        <dbReference type="ARBA" id="ARBA00005797"/>
    </source>
</evidence>
<feature type="compositionally biased region" description="Basic and acidic residues" evidence="10">
    <location>
        <begin position="482"/>
        <end position="492"/>
    </location>
</feature>
<dbReference type="Gene3D" id="2.60.200.20">
    <property type="match status" value="1"/>
</dbReference>
<dbReference type="GO" id="GO:0008270">
    <property type="term" value="F:zinc ion binding"/>
    <property type="evidence" value="ECO:0007669"/>
    <property type="project" value="UniProtKB-KW"/>
</dbReference>
<name>A0AAN8JU50_PATCE</name>
<dbReference type="SUPFAM" id="SSF57850">
    <property type="entry name" value="RING/U-box"/>
    <property type="match status" value="1"/>
</dbReference>
<keyword evidence="15" id="KW-1185">Reference proteome</keyword>